<organism evidence="1 2">
    <name type="scientific">Mycolicibacillus koreensis</name>
    <dbReference type="NCBI Taxonomy" id="1069220"/>
    <lineage>
        <taxon>Bacteria</taxon>
        <taxon>Bacillati</taxon>
        <taxon>Actinomycetota</taxon>
        <taxon>Actinomycetes</taxon>
        <taxon>Mycobacteriales</taxon>
        <taxon>Mycobacteriaceae</taxon>
        <taxon>Mycolicibacillus</taxon>
    </lineage>
</organism>
<comment type="caution">
    <text evidence="1">The sequence shown here is derived from an EMBL/GenBank/DDBJ whole genome shotgun (WGS) entry which is preliminary data.</text>
</comment>
<protein>
    <submittedName>
        <fullName evidence="1">Uncharacterized protein</fullName>
    </submittedName>
</protein>
<sequence length="111" mass="12006">MGAIEWRENSAGYLSGVGAVTDLVFEIKTAKPQVIDDADYHYLGVMKAGSLPYCVGAYRELDAAKVAAEQIDAGQHDRVRFDPNAPSGVVVAAEYASRQDAQMAYGGRLYF</sequence>
<dbReference type="RefSeq" id="WP_085302695.1">
    <property type="nucleotide sequence ID" value="NZ_AP022594.1"/>
</dbReference>
<dbReference type="EMBL" id="NCXO01000008">
    <property type="protein sequence ID" value="OSC34709.1"/>
    <property type="molecule type" value="Genomic_DNA"/>
</dbReference>
<evidence type="ECO:0000313" key="2">
    <source>
        <dbReference type="Proteomes" id="UP000193577"/>
    </source>
</evidence>
<evidence type="ECO:0000313" key="1">
    <source>
        <dbReference type="EMBL" id="OSC34709.1"/>
    </source>
</evidence>
<keyword evidence="2" id="KW-1185">Reference proteome</keyword>
<dbReference type="AlphaFoldDB" id="A0AA91SSM0"/>
<name>A0AA91SSM0_9MYCO</name>
<accession>A0AA91SSM0</accession>
<reference evidence="1 2" key="1">
    <citation type="submission" date="2017-04" db="EMBL/GenBank/DDBJ databases">
        <title>The new phylogeny of genus Mycobacterium.</title>
        <authorList>
            <person name="Tortoli E."/>
            <person name="Trovato A."/>
            <person name="Cirillo D.M."/>
        </authorList>
    </citation>
    <scope>NUCLEOTIDE SEQUENCE [LARGE SCALE GENOMIC DNA]</scope>
    <source>
        <strain evidence="1 2">KCTC 19819</strain>
    </source>
</reference>
<dbReference type="Proteomes" id="UP000193577">
    <property type="component" value="Unassembled WGS sequence"/>
</dbReference>
<gene>
    <name evidence="1" type="ORF">B8W67_05525</name>
</gene>
<proteinExistence type="predicted"/>